<keyword evidence="4" id="KW-1185">Reference proteome</keyword>
<reference evidence="3" key="2">
    <citation type="journal article" date="2016" name="Genome Announc.">
        <title>Draft Genome Sequences of Two Novel Amoeba-Resistant Intranuclear Bacteria, 'Candidatus Berkiella cookevillensis' and 'Candidatus Berkiella aquae'.</title>
        <authorList>
            <person name="Mehari Y.T."/>
            <person name="Arivett B.A."/>
            <person name="Farone A.L."/>
            <person name="Gunderson J.H."/>
            <person name="Farone M.B."/>
        </authorList>
    </citation>
    <scope>NUCLEOTIDE SEQUENCE</scope>
    <source>
        <strain evidence="3">CC99</strain>
    </source>
</reference>
<dbReference type="Pfam" id="PF01865">
    <property type="entry name" value="PhoU_div"/>
    <property type="match status" value="1"/>
</dbReference>
<name>A0A0Q9YUA4_9GAMM</name>
<protein>
    <submittedName>
        <fullName evidence="3">DUF47 family protein</fullName>
    </submittedName>
    <submittedName>
        <fullName evidence="2">Putative pit accessory protein</fullName>
    </submittedName>
</protein>
<dbReference type="InterPro" id="IPR038078">
    <property type="entry name" value="PhoU-like_sf"/>
</dbReference>
<dbReference type="OrthoDB" id="9797568at2"/>
<dbReference type="EMBL" id="LKHV01000002">
    <property type="protein sequence ID" value="KRG19608.1"/>
    <property type="molecule type" value="Genomic_DNA"/>
</dbReference>
<evidence type="ECO:0000313" key="3">
    <source>
        <dbReference type="EMBL" id="MCS5707605.1"/>
    </source>
</evidence>
<organism evidence="2">
    <name type="scientific">Candidatus Berkiella cookevillensis</name>
    <dbReference type="NCBI Taxonomy" id="437022"/>
    <lineage>
        <taxon>Bacteria</taxon>
        <taxon>Pseudomonadati</taxon>
        <taxon>Pseudomonadota</taxon>
        <taxon>Gammaproteobacteria</taxon>
        <taxon>Candidatus Berkiellales</taxon>
        <taxon>Candidatus Berkiellaceae</taxon>
        <taxon>Candidatus Berkiella</taxon>
    </lineage>
</organism>
<reference evidence="3" key="3">
    <citation type="submission" date="2021-06" db="EMBL/GenBank/DDBJ databases">
        <title>Genomic Description and Analysis of Intracellular Bacteria, Candidatus Berkiella cookevillensis and Candidatus Berkiella aquae.</title>
        <authorList>
            <person name="Kidane D.T."/>
            <person name="Mehari Y.T."/>
            <person name="Rice F.C."/>
            <person name="Arivett B.A."/>
            <person name="Farone A.L."/>
            <person name="Berk S.G."/>
            <person name="Farone M.B."/>
        </authorList>
    </citation>
    <scope>NUCLEOTIDE SEQUENCE</scope>
    <source>
        <strain evidence="3">CC99</strain>
    </source>
</reference>
<dbReference type="InterPro" id="IPR052912">
    <property type="entry name" value="UPF0111_domain"/>
</dbReference>
<comment type="similarity">
    <text evidence="1">Belongs to the UPF0111 family.</text>
</comment>
<dbReference type="RefSeq" id="WP_057623544.1">
    <property type="nucleotide sequence ID" value="NZ_LKHV02000001.1"/>
</dbReference>
<evidence type="ECO:0000313" key="2">
    <source>
        <dbReference type="EMBL" id="KRG19608.1"/>
    </source>
</evidence>
<dbReference type="Gene3D" id="1.20.58.220">
    <property type="entry name" value="Phosphate transport system protein phou homolog 2, domain 2"/>
    <property type="match status" value="1"/>
</dbReference>
<dbReference type="EMBL" id="LKHV02000001">
    <property type="protein sequence ID" value="MCS5707605.1"/>
    <property type="molecule type" value="Genomic_DNA"/>
</dbReference>
<dbReference type="PANTHER" id="PTHR37298">
    <property type="entry name" value="UPF0111 PROTEIN YKAA"/>
    <property type="match status" value="1"/>
</dbReference>
<sequence length="212" mass="24622">MVFGLNLLPQDNKFFTLLKDVSRLSNKSVHLLKDLAIEENRDTAFKLAREIEIAKHTAKDVTYEITEMLCRTLVTPFDHEDIHRISRGLYKTLKICEKTQERLVAFQLRPFHNDLFKLATNMVSASDVVHDLVTDLKILKDSKAVHDKCALIHNIESDTDKLFNQLTIDLYEHEQDFKKILIRKEVYGLMEGVVDRHRDLANVILEVVLKHS</sequence>
<comment type="caution">
    <text evidence="2">The sequence shown here is derived from an EMBL/GenBank/DDBJ whole genome shotgun (WGS) entry which is preliminary data.</text>
</comment>
<dbReference type="InterPro" id="IPR018445">
    <property type="entry name" value="Put_Phosphate_transp_reg"/>
</dbReference>
<dbReference type="AlphaFoldDB" id="A0A0Q9YUA4"/>
<evidence type="ECO:0000313" key="4">
    <source>
        <dbReference type="Proteomes" id="UP000051494"/>
    </source>
</evidence>
<dbReference type="STRING" id="437022.CC99x_00621"/>
<dbReference type="PANTHER" id="PTHR37298:SF1">
    <property type="entry name" value="UPF0111 PROTEIN YKAA"/>
    <property type="match status" value="1"/>
</dbReference>
<proteinExistence type="inferred from homology"/>
<evidence type="ECO:0000256" key="1">
    <source>
        <dbReference type="ARBA" id="ARBA00008591"/>
    </source>
</evidence>
<gene>
    <name evidence="3" type="ORF">CC99x_001665</name>
    <name evidence="2" type="ORF">CC99x_00621</name>
</gene>
<reference evidence="2" key="1">
    <citation type="submission" date="2015-09" db="EMBL/GenBank/DDBJ databases">
        <title>Draft Genome Sequences of Two Novel Amoeba-resistant Intranuclear Bacteria, Candidatus Berkiella cookevillensis and Candidatus Berkiella aquae.</title>
        <authorList>
            <person name="Mehari Y.T."/>
            <person name="Arivett B.A."/>
            <person name="Farone A.L."/>
            <person name="Gunderson J.H."/>
            <person name="Farone M.B."/>
        </authorList>
    </citation>
    <scope>NUCLEOTIDE SEQUENCE [LARGE SCALE GENOMIC DNA]</scope>
    <source>
        <strain evidence="2">CC99</strain>
    </source>
</reference>
<accession>A0A0Q9YUA4</accession>
<dbReference type="Proteomes" id="UP000051494">
    <property type="component" value="Unassembled WGS sequence"/>
</dbReference>